<evidence type="ECO:0000313" key="1">
    <source>
        <dbReference type="EMBL" id="ALS97786.1"/>
    </source>
</evidence>
<name>A0A0U2RKI8_9ALTE</name>
<dbReference type="Proteomes" id="UP000068447">
    <property type="component" value="Chromosome"/>
</dbReference>
<dbReference type="AlphaFoldDB" id="A0A0U2RKI8"/>
<organism evidence="1 2">
    <name type="scientific">Lacimicrobium alkaliphilum</name>
    <dbReference type="NCBI Taxonomy" id="1526571"/>
    <lineage>
        <taxon>Bacteria</taxon>
        <taxon>Pseudomonadati</taxon>
        <taxon>Pseudomonadota</taxon>
        <taxon>Gammaproteobacteria</taxon>
        <taxon>Alteromonadales</taxon>
        <taxon>Alteromonadaceae</taxon>
        <taxon>Lacimicrobium</taxon>
    </lineage>
</organism>
<protein>
    <submittedName>
        <fullName evidence="1">Uncharacterized protein</fullName>
    </submittedName>
</protein>
<dbReference type="OrthoDB" id="7064331at2"/>
<accession>A0A0U2RKI8</accession>
<evidence type="ECO:0000313" key="2">
    <source>
        <dbReference type="Proteomes" id="UP000068447"/>
    </source>
</evidence>
<keyword evidence="2" id="KW-1185">Reference proteome</keyword>
<proteinExistence type="predicted"/>
<dbReference type="RefSeq" id="WP_062477582.1">
    <property type="nucleotide sequence ID" value="NZ_CP013650.1"/>
</dbReference>
<reference evidence="1 2" key="1">
    <citation type="submission" date="2015-12" db="EMBL/GenBank/DDBJ databases">
        <title>Complete genome of Lacimicrobium alkaliphilum KCTC 32984.</title>
        <authorList>
            <person name="Kim S.-G."/>
            <person name="Lee Y.-J."/>
        </authorList>
    </citation>
    <scope>NUCLEOTIDE SEQUENCE [LARGE SCALE GENOMIC DNA]</scope>
    <source>
        <strain evidence="1 2">YelD216</strain>
    </source>
</reference>
<gene>
    <name evidence="1" type="ORF">AT746_05520</name>
</gene>
<sequence>MKIENFFKTKPASSYTFLTSGGTYNIKLNKEEACVALKIHDYGVDAITDKERIILHSLIGKLKEKIWP</sequence>
<dbReference type="EMBL" id="CP013650">
    <property type="protein sequence ID" value="ALS97786.1"/>
    <property type="molecule type" value="Genomic_DNA"/>
</dbReference>
<dbReference type="KEGG" id="lal:AT746_05520"/>